<sequence length="438" mass="47493">MAKVKNVKVEEGQPLLLSFAAGVPVNAGELSFEPAGGHWPKRRRLAATRGVVRYRTEACAAPAAAEFAVAVFDKASGEVTLLRNCEVQRVVQEYTNVAAADDDLAEADYNTKRRLLTDAFGSQKKKRAQRQQDSNVISKDGINNLGSLTRRLGSMAGEGDDGAAAAAGGSPATQAALVEQLMQDSVKRTLPRFNKEAAKAADVFSMPDVCTEKSFFMLKDKFAAIVRGEAGDDEEASAYDVAGTFGLSSTAAYPSWLPHVLAALAPGPKWPGFAKARIVGFANQLGEEPLKKGKKGALDKFLGCLVYRYLMTLAHARDFMEEGEVATATGMPAEVVRFMCKPFRVQTRRGATRVHKKAKEQTTRLQMHLCALAVLLNDFTVDLGEIAADFKFDEMAMPGLYRKLGCKVGKKKTGSGVKAVAKLMVPLDFPKQRRPVRR</sequence>
<evidence type="ECO:0000256" key="4">
    <source>
        <dbReference type="ARBA" id="ARBA00023163"/>
    </source>
</evidence>
<dbReference type="GO" id="GO:0003677">
    <property type="term" value="F:DNA binding"/>
    <property type="evidence" value="ECO:0007669"/>
    <property type="project" value="InterPro"/>
</dbReference>
<evidence type="ECO:0000256" key="3">
    <source>
        <dbReference type="ARBA" id="ARBA00022478"/>
    </source>
</evidence>
<evidence type="ECO:0000256" key="2">
    <source>
        <dbReference type="ARBA" id="ARBA00009430"/>
    </source>
</evidence>
<keyword evidence="3" id="KW-0240">DNA-directed RNA polymerase</keyword>
<dbReference type="Pfam" id="PF06870">
    <property type="entry name" value="RNA_pol_I_A49"/>
    <property type="match status" value="2"/>
</dbReference>
<dbReference type="GO" id="GO:0005730">
    <property type="term" value="C:nucleolus"/>
    <property type="evidence" value="ECO:0007669"/>
    <property type="project" value="UniProtKB-SubCell"/>
</dbReference>
<dbReference type="GO" id="GO:0000428">
    <property type="term" value="C:DNA-directed RNA polymerase complex"/>
    <property type="evidence" value="ECO:0007669"/>
    <property type="project" value="UniProtKB-KW"/>
</dbReference>
<keyword evidence="5" id="KW-0539">Nucleus</keyword>
<dbReference type="PANTHER" id="PTHR14440">
    <property type="entry name" value="DNA-DIRECTED RNA POLYMERASE I SUBUNIT RPA49"/>
    <property type="match status" value="1"/>
</dbReference>
<evidence type="ECO:0008006" key="8">
    <source>
        <dbReference type="Google" id="ProtNLM"/>
    </source>
</evidence>
<comment type="similarity">
    <text evidence="2">Belongs to the eukaryotic RPA49/POLR1E RNA polymerase subunit family.</text>
</comment>
<dbReference type="EMBL" id="HBGJ01000975">
    <property type="protein sequence ID" value="CAD9242368.1"/>
    <property type="molecule type" value="Transcribed_RNA"/>
</dbReference>
<evidence type="ECO:0000313" key="7">
    <source>
        <dbReference type="EMBL" id="CAD9242368.1"/>
    </source>
</evidence>
<gene>
    <name evidence="7" type="ORF">PPAR1163_LOCUS711</name>
</gene>
<dbReference type="AlphaFoldDB" id="A0A7S1TNW0"/>
<proteinExistence type="inferred from homology"/>
<evidence type="ECO:0000256" key="6">
    <source>
        <dbReference type="SAM" id="MobiDB-lite"/>
    </source>
</evidence>
<feature type="region of interest" description="Disordered" evidence="6">
    <location>
        <begin position="121"/>
        <end position="142"/>
    </location>
</feature>
<protein>
    <recommendedName>
        <fullName evidence="8">DNA-directed RNA polymerase I subunit RPA49</fullName>
    </recommendedName>
</protein>
<comment type="subcellular location">
    <subcellularLocation>
        <location evidence="1">Nucleus</location>
        <location evidence="1">Nucleolus</location>
    </subcellularLocation>
</comment>
<reference evidence="7" key="1">
    <citation type="submission" date="2021-01" db="EMBL/GenBank/DDBJ databases">
        <authorList>
            <person name="Corre E."/>
            <person name="Pelletier E."/>
            <person name="Niang G."/>
            <person name="Scheremetjew M."/>
            <person name="Finn R."/>
            <person name="Kale V."/>
            <person name="Holt S."/>
            <person name="Cochrane G."/>
            <person name="Meng A."/>
            <person name="Brown T."/>
            <person name="Cohen L."/>
        </authorList>
    </citation>
    <scope>NUCLEOTIDE SEQUENCE</scope>
    <source>
        <strain evidence="7">CCMP2877</strain>
    </source>
</reference>
<name>A0A7S1TNW0_9STRA</name>
<evidence type="ECO:0000256" key="5">
    <source>
        <dbReference type="ARBA" id="ARBA00023242"/>
    </source>
</evidence>
<evidence type="ECO:0000256" key="1">
    <source>
        <dbReference type="ARBA" id="ARBA00004604"/>
    </source>
</evidence>
<organism evidence="7">
    <name type="scientific">Phaeomonas parva</name>
    <dbReference type="NCBI Taxonomy" id="124430"/>
    <lineage>
        <taxon>Eukaryota</taxon>
        <taxon>Sar</taxon>
        <taxon>Stramenopiles</taxon>
        <taxon>Ochrophyta</taxon>
        <taxon>Pinguiophyceae</taxon>
        <taxon>Pinguiochrysidales</taxon>
        <taxon>Pinguiochrysidaceae</taxon>
        <taxon>Phaeomonas</taxon>
    </lineage>
</organism>
<accession>A0A7S1TNW0</accession>
<dbReference type="InterPro" id="IPR009668">
    <property type="entry name" value="RNA_pol-assoc_fac_A49-like"/>
</dbReference>
<dbReference type="GO" id="GO:0006351">
    <property type="term" value="P:DNA-templated transcription"/>
    <property type="evidence" value="ECO:0007669"/>
    <property type="project" value="InterPro"/>
</dbReference>
<keyword evidence="4" id="KW-0804">Transcription</keyword>